<dbReference type="GO" id="GO:0000271">
    <property type="term" value="P:polysaccharide biosynthetic process"/>
    <property type="evidence" value="ECO:0007669"/>
    <property type="project" value="UniProtKB-KW"/>
</dbReference>
<dbReference type="PANTHER" id="PTHR24045:SF0">
    <property type="entry name" value="N-ACETYLGLUCOSAMINE-1-PHOSPHOTRANSFERASE SUBUNITS ALPHA_BETA"/>
    <property type="match status" value="1"/>
</dbReference>
<dbReference type="InterPro" id="IPR031357">
    <property type="entry name" value="Stealth_CR3"/>
</dbReference>
<dbReference type="Proteomes" id="UP000006087">
    <property type="component" value="Unassembled WGS sequence"/>
</dbReference>
<evidence type="ECO:0000256" key="3">
    <source>
        <dbReference type="ARBA" id="ARBA00023169"/>
    </source>
</evidence>
<comment type="similarity">
    <text evidence="1">Belongs to the stealth family.</text>
</comment>
<evidence type="ECO:0000259" key="4">
    <source>
        <dbReference type="Pfam" id="PF11380"/>
    </source>
</evidence>
<dbReference type="Pfam" id="PF17102">
    <property type="entry name" value="Stealth_CR3"/>
    <property type="match status" value="1"/>
</dbReference>
<keyword evidence="3" id="KW-0270">Exopolysaccharide synthesis</keyword>
<gene>
    <name evidence="6" type="ORF">HMPREF1168_02436</name>
</gene>
<dbReference type="Pfam" id="PF11380">
    <property type="entry name" value="Stealth_CR2"/>
    <property type="match status" value="1"/>
</dbReference>
<protein>
    <submittedName>
        <fullName evidence="6">Uncharacterized protein</fullName>
    </submittedName>
</protein>
<evidence type="ECO:0000256" key="2">
    <source>
        <dbReference type="ARBA" id="ARBA00022679"/>
    </source>
</evidence>
<proteinExistence type="inferred from homology"/>
<feature type="domain" description="Stealth protein CR3 conserved region 3" evidence="5">
    <location>
        <begin position="388"/>
        <end position="434"/>
    </location>
</feature>
<accession>K1IRV8</accession>
<evidence type="ECO:0000259" key="5">
    <source>
        <dbReference type="Pfam" id="PF17102"/>
    </source>
</evidence>
<evidence type="ECO:0000313" key="6">
    <source>
        <dbReference type="EMBL" id="EKB18662.1"/>
    </source>
</evidence>
<dbReference type="GO" id="GO:0016772">
    <property type="term" value="F:transferase activity, transferring phosphorus-containing groups"/>
    <property type="evidence" value="ECO:0007669"/>
    <property type="project" value="InterPro"/>
</dbReference>
<dbReference type="EMBL" id="AGWU01000020">
    <property type="protein sequence ID" value="EKB18662.1"/>
    <property type="molecule type" value="Genomic_DNA"/>
</dbReference>
<dbReference type="InterPro" id="IPR021520">
    <property type="entry name" value="Stealth_CR2"/>
</dbReference>
<organism evidence="6 7">
    <name type="scientific">Aeromonas veronii AMC34</name>
    <dbReference type="NCBI Taxonomy" id="1073383"/>
    <lineage>
        <taxon>Bacteria</taxon>
        <taxon>Pseudomonadati</taxon>
        <taxon>Pseudomonadota</taxon>
        <taxon>Gammaproteobacteria</taxon>
        <taxon>Aeromonadales</taxon>
        <taxon>Aeromonadaceae</taxon>
        <taxon>Aeromonas</taxon>
    </lineage>
</organism>
<dbReference type="HOGENOM" id="CLU_499510_0_0_6"/>
<keyword evidence="2" id="KW-0808">Transferase</keyword>
<sequence>MLNKKLKKLVNNPKAFVRDSFIFKQKNKFDAKLLGYTYNSAKNDVVIASFGFIESIQSSIAQNSKVVFIKSKSGQRNVVITTKQYLKDLSLAFCKIGDSNVEVSFDSNGKLVKNLNIEDTFKIVCDKKITNIRFAHRKTKEKAYFELQVWDDSDDYLTAPKANMISRRLWKQSIQQHNLFELGEVRFLNEILGEVDENECNFPIDYVFTWVNSADEDWQKMYALYNPKVRTDANSLSRFVSRDELMYALRAIEKYAPWVRKIHVVSNCKAPDWLDLTHDKINWVDHVDIFDAEELPTFSSHSIEACIHNIPGLANHFIYSNDDFILCRPVDKTDFFEPNGNCKIKLEPWGNVNGSVRIGDPDYLNAARNCQELLYTEFGVKPSQLHCHAPQAMRVDLISELEEKFSSSFKTTRSNKFRKITDIAVTGFLMHHYAYLSGRGVKDYTPTLLIQRNHNYKERFAMILKQKENLIFESNKRYLSFCVNDGSDSHLDDDWNNSVQDFLDNYLPMKSSFEK</sequence>
<dbReference type="RefSeq" id="WP_005344756.1">
    <property type="nucleotide sequence ID" value="NZ_JH823256.1"/>
</dbReference>
<comment type="caution">
    <text evidence="6">The sequence shown here is derived from an EMBL/GenBank/DDBJ whole genome shotgun (WGS) entry which is preliminary data.</text>
</comment>
<dbReference type="AlphaFoldDB" id="K1IRV8"/>
<evidence type="ECO:0000256" key="1">
    <source>
        <dbReference type="ARBA" id="ARBA00007583"/>
    </source>
</evidence>
<reference evidence="6 7" key="1">
    <citation type="submission" date="2012-06" db="EMBL/GenBank/DDBJ databases">
        <title>The Genome Sequence of Aeromonas veronii AMC34.</title>
        <authorList>
            <consortium name="The Broad Institute Genome Sequencing Platform"/>
            <person name="Earl A."/>
            <person name="Ward D."/>
            <person name="Feldgarden M."/>
            <person name="Gevers D."/>
            <person name="Graf J."/>
            <person name="Tomasi A."/>
            <person name="Horneman A."/>
            <person name="Walker B."/>
            <person name="Young S.K."/>
            <person name="Zeng Q."/>
            <person name="Gargeya S."/>
            <person name="Fitzgerald M."/>
            <person name="Haas B."/>
            <person name="Abouelleil A."/>
            <person name="Alvarado L."/>
            <person name="Arachchi H.M."/>
            <person name="Berlin A.M."/>
            <person name="Chapman S.B."/>
            <person name="Goldberg J."/>
            <person name="Griggs A."/>
            <person name="Gujja S."/>
            <person name="Hansen M."/>
            <person name="Howarth C."/>
            <person name="Imamovic A."/>
            <person name="Larimer J."/>
            <person name="McCowan C."/>
            <person name="Montmayeur A."/>
            <person name="Murphy C."/>
            <person name="Neiman D."/>
            <person name="Pearson M."/>
            <person name="Priest M."/>
            <person name="Roberts A."/>
            <person name="Saif S."/>
            <person name="Shea T."/>
            <person name="Sisk P."/>
            <person name="Sykes S."/>
            <person name="Wortman J."/>
            <person name="Nusbaum C."/>
            <person name="Birren B."/>
        </authorList>
    </citation>
    <scope>NUCLEOTIDE SEQUENCE [LARGE SCALE GENOMIC DNA]</scope>
    <source>
        <strain evidence="6 7">AMC34</strain>
    </source>
</reference>
<evidence type="ECO:0000313" key="7">
    <source>
        <dbReference type="Proteomes" id="UP000006087"/>
    </source>
</evidence>
<dbReference type="PATRIC" id="fig|1073383.3.peg.2455"/>
<dbReference type="PANTHER" id="PTHR24045">
    <property type="match status" value="1"/>
</dbReference>
<name>K1IRV8_AERVE</name>
<feature type="domain" description="Stealth protein CR2 conserved region 2" evidence="4">
    <location>
        <begin position="238"/>
        <end position="342"/>
    </location>
</feature>
<dbReference type="InterPro" id="IPR047141">
    <property type="entry name" value="Stealth"/>
</dbReference>